<evidence type="ECO:0000256" key="3">
    <source>
        <dbReference type="ARBA" id="ARBA00022786"/>
    </source>
</evidence>
<evidence type="ECO:0000256" key="2">
    <source>
        <dbReference type="ARBA" id="ARBA00022771"/>
    </source>
</evidence>
<dbReference type="InterPro" id="IPR035983">
    <property type="entry name" value="Hect_E3_ubiquitin_ligase"/>
</dbReference>
<feature type="active site" description="Glycyl thioester intermediate" evidence="5">
    <location>
        <position position="2679"/>
    </location>
</feature>
<dbReference type="GO" id="GO:0008270">
    <property type="term" value="F:zinc ion binding"/>
    <property type="evidence" value="ECO:0007669"/>
    <property type="project" value="UniProtKB-KW"/>
</dbReference>
<dbReference type="InterPro" id="IPR003126">
    <property type="entry name" value="Znf_UBR"/>
</dbReference>
<dbReference type="GO" id="GO:0000209">
    <property type="term" value="P:protein polyubiquitination"/>
    <property type="evidence" value="ECO:0007669"/>
    <property type="project" value="TreeGrafter"/>
</dbReference>
<feature type="compositionally biased region" description="Polar residues" evidence="7">
    <location>
        <begin position="1720"/>
        <end position="1737"/>
    </location>
</feature>
<feature type="domain" description="HECT" evidence="9">
    <location>
        <begin position="2413"/>
        <end position="2710"/>
    </location>
</feature>
<feature type="compositionally biased region" description="Acidic residues" evidence="7">
    <location>
        <begin position="1572"/>
        <end position="1615"/>
    </location>
</feature>
<dbReference type="CDD" id="cd14423">
    <property type="entry name" value="CUE_UBR5"/>
    <property type="match status" value="1"/>
</dbReference>
<dbReference type="SUPFAM" id="SSF56204">
    <property type="entry name" value="Hect, E3 ligase catalytic domain"/>
    <property type="match status" value="1"/>
</dbReference>
<dbReference type="SMART" id="SM00119">
    <property type="entry name" value="HECTc"/>
    <property type="match status" value="1"/>
</dbReference>
<reference evidence="11" key="1">
    <citation type="submission" date="2022-01" db="EMBL/GenBank/DDBJ databases">
        <title>Genome Sequence Resource for Two Populations of Ditylenchus destructor, the Migratory Endoparasitic Phytonematode.</title>
        <authorList>
            <person name="Zhang H."/>
            <person name="Lin R."/>
            <person name="Xie B."/>
        </authorList>
    </citation>
    <scope>NUCLEOTIDE SEQUENCE</scope>
    <source>
        <strain evidence="11">BazhouSP</strain>
    </source>
</reference>
<feature type="zinc finger region" description="UBR-type" evidence="6">
    <location>
        <begin position="1057"/>
        <end position="1125"/>
    </location>
</feature>
<dbReference type="InterPro" id="IPR000569">
    <property type="entry name" value="HECT_dom"/>
</dbReference>
<comment type="caution">
    <text evidence="11">The sequence shown here is derived from an EMBL/GenBank/DDBJ whole genome shotgun (WGS) entry which is preliminary data.</text>
</comment>
<feature type="domain" description="UBR-type" evidence="10">
    <location>
        <begin position="1057"/>
        <end position="1125"/>
    </location>
</feature>
<dbReference type="PROSITE" id="PS51157">
    <property type="entry name" value="ZF_UBR"/>
    <property type="match status" value="1"/>
</dbReference>
<feature type="compositionally biased region" description="Basic and acidic residues" evidence="7">
    <location>
        <begin position="1891"/>
        <end position="1908"/>
    </location>
</feature>
<dbReference type="FunFam" id="1.10.8.10:FF:000009">
    <property type="entry name" value="Putative E3 ubiquitin-protein ligase UBR5"/>
    <property type="match status" value="1"/>
</dbReference>
<feature type="region of interest" description="Disordered" evidence="7">
    <location>
        <begin position="1678"/>
        <end position="1778"/>
    </location>
</feature>
<dbReference type="Pfam" id="PF11547">
    <property type="entry name" value="E3_UbLigase_EDD"/>
    <property type="match status" value="1"/>
</dbReference>
<feature type="compositionally biased region" description="Polar residues" evidence="7">
    <location>
        <begin position="1697"/>
        <end position="1711"/>
    </location>
</feature>
<dbReference type="FunFam" id="3.30.2410.10:FF:000008">
    <property type="entry name" value="Putative E3 ubiquitin-protein ligase UBR5"/>
    <property type="match status" value="1"/>
</dbReference>
<feature type="region of interest" description="Disordered" evidence="7">
    <location>
        <begin position="2228"/>
        <end position="2249"/>
    </location>
</feature>
<dbReference type="GO" id="GO:0005737">
    <property type="term" value="C:cytoplasm"/>
    <property type="evidence" value="ECO:0007669"/>
    <property type="project" value="TreeGrafter"/>
</dbReference>
<evidence type="ECO:0000256" key="7">
    <source>
        <dbReference type="SAM" id="MobiDB-lite"/>
    </source>
</evidence>
<dbReference type="InterPro" id="IPR024725">
    <property type="entry name" value="UBR5_UBA"/>
</dbReference>
<keyword evidence="12" id="KW-1185">Reference proteome</keyword>
<feature type="region of interest" description="Disordered" evidence="7">
    <location>
        <begin position="541"/>
        <end position="563"/>
    </location>
</feature>
<feature type="compositionally biased region" description="Polar residues" evidence="7">
    <location>
        <begin position="2228"/>
        <end position="2244"/>
    </location>
</feature>
<dbReference type="GO" id="GO:0005634">
    <property type="term" value="C:nucleus"/>
    <property type="evidence" value="ECO:0007669"/>
    <property type="project" value="TreeGrafter"/>
</dbReference>
<dbReference type="InterPro" id="IPR015940">
    <property type="entry name" value="UBA"/>
</dbReference>
<dbReference type="SMART" id="SM00396">
    <property type="entry name" value="ZnF_UBR1"/>
    <property type="match status" value="1"/>
</dbReference>
<keyword evidence="3 5" id="KW-0833">Ubl conjugation pathway</keyword>
<feature type="region of interest" description="Disordered" evidence="7">
    <location>
        <begin position="1471"/>
        <end position="1633"/>
    </location>
</feature>
<dbReference type="PANTHER" id="PTHR46276">
    <property type="entry name" value="E3 UBIQUITIN-PROTEIN LIGASE UBR5"/>
    <property type="match status" value="1"/>
</dbReference>
<organism evidence="11 12">
    <name type="scientific">Ditylenchus destructor</name>
    <dbReference type="NCBI Taxonomy" id="166010"/>
    <lineage>
        <taxon>Eukaryota</taxon>
        <taxon>Metazoa</taxon>
        <taxon>Ecdysozoa</taxon>
        <taxon>Nematoda</taxon>
        <taxon>Chromadorea</taxon>
        <taxon>Rhabditida</taxon>
        <taxon>Tylenchina</taxon>
        <taxon>Tylenchomorpha</taxon>
        <taxon>Sphaerularioidea</taxon>
        <taxon>Anguinidae</taxon>
        <taxon>Anguininae</taxon>
        <taxon>Ditylenchus</taxon>
    </lineage>
</organism>
<keyword evidence="4" id="KW-0862">Zinc</keyword>
<gene>
    <name evidence="11" type="ORF">DdX_05805</name>
</gene>
<feature type="compositionally biased region" description="Basic and acidic residues" evidence="7">
    <location>
        <begin position="942"/>
        <end position="951"/>
    </location>
</feature>
<protein>
    <submittedName>
        <fullName evidence="11">HECT-domain (Ubiquitin-transferase) domain-containing protein</fullName>
    </submittedName>
</protein>
<dbReference type="Gene3D" id="1.10.8.10">
    <property type="entry name" value="DNA helicase RuvA subunit, C-terminal domain"/>
    <property type="match status" value="1"/>
</dbReference>
<feature type="compositionally biased region" description="Acidic residues" evidence="7">
    <location>
        <begin position="1496"/>
        <end position="1510"/>
    </location>
</feature>
<evidence type="ECO:0000256" key="4">
    <source>
        <dbReference type="ARBA" id="ARBA00022833"/>
    </source>
</evidence>
<evidence type="ECO:0000259" key="9">
    <source>
        <dbReference type="PROSITE" id="PS50237"/>
    </source>
</evidence>
<feature type="compositionally biased region" description="Low complexity" evidence="7">
    <location>
        <begin position="1746"/>
        <end position="1761"/>
    </location>
</feature>
<evidence type="ECO:0000256" key="6">
    <source>
        <dbReference type="PROSITE-ProRule" id="PRU00508"/>
    </source>
</evidence>
<dbReference type="PROSITE" id="PS50030">
    <property type="entry name" value="UBA"/>
    <property type="match status" value="1"/>
</dbReference>
<evidence type="ECO:0000256" key="1">
    <source>
        <dbReference type="ARBA" id="ARBA00022723"/>
    </source>
</evidence>
<proteinExistence type="predicted"/>
<feature type="region of interest" description="Disordered" evidence="7">
    <location>
        <begin position="2290"/>
        <end position="2410"/>
    </location>
</feature>
<evidence type="ECO:0000256" key="5">
    <source>
        <dbReference type="PROSITE-ProRule" id="PRU00104"/>
    </source>
</evidence>
<dbReference type="Pfam" id="PF00632">
    <property type="entry name" value="HECT"/>
    <property type="match status" value="1"/>
</dbReference>
<evidence type="ECO:0000313" key="12">
    <source>
        <dbReference type="Proteomes" id="UP001201812"/>
    </source>
</evidence>
<evidence type="ECO:0000259" key="10">
    <source>
        <dbReference type="PROSITE" id="PS51157"/>
    </source>
</evidence>
<dbReference type="EMBL" id="JAKKPZ010000006">
    <property type="protein sequence ID" value="KAI1720415.1"/>
    <property type="molecule type" value="Genomic_DNA"/>
</dbReference>
<feature type="compositionally biased region" description="Basic and acidic residues" evidence="7">
    <location>
        <begin position="2377"/>
        <end position="2409"/>
    </location>
</feature>
<dbReference type="Gene3D" id="3.30.2410.10">
    <property type="entry name" value="Hect, E3 ligase catalytic domain"/>
    <property type="match status" value="1"/>
</dbReference>
<dbReference type="InterPro" id="IPR047503">
    <property type="entry name" value="UBR-box_UBR5"/>
</dbReference>
<feature type="compositionally biased region" description="Polar residues" evidence="7">
    <location>
        <begin position="932"/>
        <end position="941"/>
    </location>
</feature>
<evidence type="ECO:0000259" key="8">
    <source>
        <dbReference type="PROSITE" id="PS50030"/>
    </source>
</evidence>
<dbReference type="PROSITE" id="PS50237">
    <property type="entry name" value="HECT"/>
    <property type="match status" value="1"/>
</dbReference>
<dbReference type="Gene3D" id="3.30.2160.10">
    <property type="entry name" value="Hect, E3 ligase catalytic domain"/>
    <property type="match status" value="1"/>
</dbReference>
<dbReference type="PANTHER" id="PTHR46276:SF1">
    <property type="entry name" value="E3 UBIQUITIN-PROTEIN LIGASE UBR5"/>
    <property type="match status" value="1"/>
</dbReference>
<dbReference type="Gene3D" id="3.90.1750.10">
    <property type="entry name" value="Hect, E3 ligase catalytic domains"/>
    <property type="match status" value="1"/>
</dbReference>
<dbReference type="GO" id="GO:0043130">
    <property type="term" value="F:ubiquitin binding"/>
    <property type="evidence" value="ECO:0007669"/>
    <property type="project" value="InterPro"/>
</dbReference>
<feature type="region of interest" description="Disordered" evidence="7">
    <location>
        <begin position="920"/>
        <end position="951"/>
    </location>
</feature>
<dbReference type="GO" id="GO:0034450">
    <property type="term" value="F:ubiquitin-ubiquitin ligase activity"/>
    <property type="evidence" value="ECO:0007669"/>
    <property type="project" value="TreeGrafter"/>
</dbReference>
<feature type="domain" description="UBA" evidence="8">
    <location>
        <begin position="156"/>
        <end position="198"/>
    </location>
</feature>
<evidence type="ECO:0000313" key="11">
    <source>
        <dbReference type="EMBL" id="KAI1720415.1"/>
    </source>
</evidence>
<name>A0AAD4R3Q5_9BILA</name>
<keyword evidence="2" id="KW-0863">Zinc-finger</keyword>
<feature type="compositionally biased region" description="Basic and acidic residues" evidence="7">
    <location>
        <begin position="1553"/>
        <end position="1571"/>
    </location>
</feature>
<dbReference type="Proteomes" id="UP001201812">
    <property type="component" value="Unassembled WGS sequence"/>
</dbReference>
<feature type="compositionally biased region" description="Polar residues" evidence="7">
    <location>
        <begin position="547"/>
        <end position="557"/>
    </location>
</feature>
<feature type="region of interest" description="Disordered" evidence="7">
    <location>
        <begin position="1891"/>
        <end position="1911"/>
    </location>
</feature>
<dbReference type="CDD" id="cd19675">
    <property type="entry name" value="UBR-box_UBR5"/>
    <property type="match status" value="1"/>
</dbReference>
<accession>A0AAD4R3Q5</accession>
<sequence>MADQKQLFLFGQVLPGSDTALFDRIQECANYRNRNGATPTKALEDIPADNIVQMVVGYNHVAFLLKDHKIARLSFDIVQNKIDPSTAIEKSSSALSNASVTSTSTAVPIEASSTDIAVPSTAAVPAQASGTTQAGGFCGRAGVIVDRARPLVPASSIPEELIAQAQVVLQGKSRDVIVRELQRTNLNVNEAVNNLLSRDDDEGDDLDETSEAYLHEELLSLLDAGLRTDGAGGIIDQDSIYTSADGYEYMVSRDLARRRDDAKTKDRTKENAEATTVLNDQLELCDSLQYWCGEDGQELPVGVEKFLKIASMNTELIALADDGRIYSWKWEKNCKPSNTPHSVNSKIQEQSSETASVNGQEERIIDIESCAWRAIVLTNFMRVGSFMDLSCGAKVCDAFFEPLIDIPDGETVEKLYVCPLFTAIQTTNSSLYWRGIYPFNERRKLFEKAKTKNRKHVTFDTTEIVEGCEVRTKSSPIYSAGSVAVNFAGGVPMVGILQESAWTLNETCRFRVLSTDQYDNYTEEKPTVDRKVSFNLSVRKRAAPSDEGSSTAPSNVGSAPPPSLVKETAWSLKEVVFIKEETVNDTGIVKIVDGAYCGIIYKSASEKFESSVTAEKDLSKLGLRLMRKDDLVVVPSSGRAPRSPDNFQRHLQLVHLPSNIKRIITMAIDNNGLRILVEKRNKVHLLRLSCLGKLFSDHAMPINLNTLISKPAGNLDGNPRLENYGDDSILLLRDGSNSLVPLLRNAVGGFREPSYIGIGRMHDLGIGLRYLNGSEIHNDIISSGEKNDYGVLPFYTYVAAPPVISPKSKSTASKSINRIVLIATLVAPSPESTKPEIPSLMQNVLYCNVQAVTSILDQLHSLPDEQGDVKRAMIAEARVDGNRNIFHAAVMNAFSTTNKEQADDESSGMDTTEADAARAKFDRKWHEMVNTPPGSRTSKLTPSKEPDEKKNAAILLSPNKERQLNAIEIIREMSTHPAIQPFFNELMKERDANGLTPFMCGVQMRAYKAASLLWNAIENSAESDKKNKKDSESLIEYVMPTGTRPDDSPLFVLCYNDTCSFTWTGDEHVNQDIFECRTCGLTGTLCCCTECAYTCHRNHDCKLKRTSPTAYCDCWEKCSCKALVKGNTNQRELLLSKMLDKTDLIKHMNARGEHLLLFLAKTVGRQIVEQENFVRRKIRTGHQTQPQGNGPETVVPEHDLDPPKFARNAFSLVLKNWSAVKSLLQIGLKNAQEDAVIVEEVFHLGEQSGVSHLEKFAFTLLVKCQESQLDTLLNTFIEQANKQTDRDPEVDDLISRFVRSVVRLFTLTVMVSPAAASIAMSAVTSALTATADPSGEKSLSTSATVGVGPGSAAKSLPNYRAVAISGVLSLVRASLPPSISARDGKEAGKKKSLNSFILKCRRVFQVLMSYSINELINCSDSILAPVRTGMVKPASFNSSNDVLETIERYLATEQDLSTMLVNNDLHEKIARKRASSHKETDDSLNPNRNNERMEGDESDNSSDNDSDNDEPPPSRRLNSQGSVGTADEVAPTTSEPNERVKRKVGQSSRRATTHRDQVSFSHARDRVGHLDEEGDGNDDDDEDEDEEEGHEMDDDEEDPYFMDGDDDGESADDAGSENAMMNGGDSNDTAPAGQDEVSVELMDANDNASISDANAGSSAAENQSSEIFVPLATIVDTNDEGENIRTGNVPSRVNRPSDPSSASATFGSSLTWAVRRSQEGAGQSTLTNDNADSQTTEGRSDTRANVAADTSVSVAGTTSSTQPPTSRLRYKDGSTSSDEITLGGPNTAMQLAMCFSIVVKLVDELMLELVRYDAWTKSLKGKELTTLLKLDKQLAQAFRRLFEERMESIWSWLHLIMDRTEAKLKFGNALATSSIGPLIIAPELDNFAKKPDERRFKKKSEPVKKDDYSVPPAGSHRSELCTYFLSLLRSHSSENGDDLPIIEYNALKPVAFVVEAYLSHINMLDELMIDTEKIKEEVSEAQAPLQKDLRKFYKRSKSICYPFISTADNHHAFKYPASQCLPLSTSSHLLQPNAERNQLFALPVPHRTRTTHREVAYEHGIEYPTLQSLSKPPMQYAEISSVLSKSKDSSPAGDKEYTPQRPDVIKYALGNGPKYQDNFDIDALLGDRTSVSRVALQRVLGRWSNTTLFLSKAFHEQITTFCGGDASLSVLLNETAGYHVRQSQFRQRMEKFKALQGKDLVFSQMSREKNVLLSQTIKQLNQQYIRRTANASSSTTPGPNSDAITNPPLASHKVKVTFREEPGEGTGVARSFYSAIAEALMNVQHLPNDLSPVVEDGTSLDDGNGGDPGSTGRRAPPSLSPTRNLFSRNVGKRSGGPPRQASEGVPNAEPESRIRTRSQRGATALPPVSSSRRVRNKNNDDGLKASDTVERTKSESAATDKPEKTKDIESQPLFYKSSKSGYYTPIPGSNSQPRLNAFRNVGRIIGICLQQMEILPLFLCRHVIKFILGRPITWFDLAFFDPSMFDSLRSIVYNDVEETGHSSAFYESLQLTFAVDISAEEGGGILELKPDGGNIPVTKENVLEYIYLFVEHRLLGNHVKCLEAIRRGVFDVVPQDSLNGLTSEDLRLILCGNQDINVSLLESYTKFSDESSAAPEVLAKYKTWFWSVVSKFTVIEKQDLIFFWTGSPSLPSTEEGFQPLPTIMIRPADDVHLPTANTCISRLYVPLYSSKKVLRSKLLLAIKARNFGFV</sequence>
<keyword evidence="1" id="KW-0479">Metal-binding</keyword>
<dbReference type="GO" id="GO:0090263">
    <property type="term" value="P:positive regulation of canonical Wnt signaling pathway"/>
    <property type="evidence" value="ECO:0007669"/>
    <property type="project" value="TreeGrafter"/>
</dbReference>